<keyword evidence="2" id="KW-1185">Reference proteome</keyword>
<evidence type="ECO:0000313" key="1">
    <source>
        <dbReference type="EMBL" id="MFC4911041.1"/>
    </source>
</evidence>
<dbReference type="Proteomes" id="UP001595872">
    <property type="component" value="Unassembled WGS sequence"/>
</dbReference>
<reference evidence="2" key="1">
    <citation type="journal article" date="2019" name="Int. J. Syst. Evol. Microbiol.">
        <title>The Global Catalogue of Microorganisms (GCM) 10K type strain sequencing project: providing services to taxonomists for standard genome sequencing and annotation.</title>
        <authorList>
            <consortium name="The Broad Institute Genomics Platform"/>
            <consortium name="The Broad Institute Genome Sequencing Center for Infectious Disease"/>
            <person name="Wu L."/>
            <person name="Ma J."/>
        </authorList>
    </citation>
    <scope>NUCLEOTIDE SEQUENCE [LARGE SCALE GENOMIC DNA]</scope>
    <source>
        <strain evidence="2">KLKA75</strain>
    </source>
</reference>
<protein>
    <submittedName>
        <fullName evidence="1">Uncharacterized protein</fullName>
    </submittedName>
</protein>
<dbReference type="EMBL" id="JBHSIT010000008">
    <property type="protein sequence ID" value="MFC4911041.1"/>
    <property type="molecule type" value="Genomic_DNA"/>
</dbReference>
<comment type="caution">
    <text evidence="1">The sequence shown here is derived from an EMBL/GenBank/DDBJ whole genome shotgun (WGS) entry which is preliminary data.</text>
</comment>
<sequence length="77" mass="8759">MSTRTITEEQALDALRREYPGHNIWRARRRDGSPGDWCATLHDASEGIDPTVIRSSAGDLWDELAQERRRAHSRGSL</sequence>
<organism evidence="1 2">
    <name type="scientific">Actinomadura gamaensis</name>
    <dbReference type="NCBI Taxonomy" id="1763541"/>
    <lineage>
        <taxon>Bacteria</taxon>
        <taxon>Bacillati</taxon>
        <taxon>Actinomycetota</taxon>
        <taxon>Actinomycetes</taxon>
        <taxon>Streptosporangiales</taxon>
        <taxon>Thermomonosporaceae</taxon>
        <taxon>Actinomadura</taxon>
    </lineage>
</organism>
<name>A0ABV9U3U8_9ACTN</name>
<accession>A0ABV9U3U8</accession>
<dbReference type="RefSeq" id="WP_378259688.1">
    <property type="nucleotide sequence ID" value="NZ_JBHSIT010000008.1"/>
</dbReference>
<proteinExistence type="predicted"/>
<evidence type="ECO:0000313" key="2">
    <source>
        <dbReference type="Proteomes" id="UP001595872"/>
    </source>
</evidence>
<gene>
    <name evidence="1" type="ORF">ACFPCY_27285</name>
</gene>